<evidence type="ECO:0000256" key="9">
    <source>
        <dbReference type="ARBA" id="ARBA00048434"/>
    </source>
</evidence>
<reference evidence="13" key="3">
    <citation type="submission" date="2025-09" db="UniProtKB">
        <authorList>
            <consortium name="Ensembl"/>
        </authorList>
    </citation>
    <scope>IDENTIFICATION</scope>
</reference>
<dbReference type="FunFam" id="3.40.1280.30:FF:000001">
    <property type="entry name" value="tRNA methyltransferase 10 homolog A"/>
    <property type="match status" value="1"/>
</dbReference>
<evidence type="ECO:0000256" key="1">
    <source>
        <dbReference type="ARBA" id="ARBA00012797"/>
    </source>
</evidence>
<dbReference type="InterPro" id="IPR016653">
    <property type="entry name" value="TRM10/TRM10A"/>
</dbReference>
<feature type="compositionally biased region" description="Polar residues" evidence="11">
    <location>
        <begin position="20"/>
        <end position="35"/>
    </location>
</feature>
<feature type="region of interest" description="Disordered" evidence="11">
    <location>
        <begin position="1"/>
        <end position="92"/>
    </location>
</feature>
<keyword evidence="14" id="KW-1185">Reference proteome</keyword>
<dbReference type="EC" id="2.1.1.221" evidence="1"/>
<dbReference type="PIRSF" id="PIRSF016323">
    <property type="entry name" value="tRNA_m1G_mtfrase_met"/>
    <property type="match status" value="1"/>
</dbReference>
<dbReference type="Proteomes" id="UP001501920">
    <property type="component" value="Chromosome 2"/>
</dbReference>
<dbReference type="InterPro" id="IPR028564">
    <property type="entry name" value="MT_TRM10-typ"/>
</dbReference>
<evidence type="ECO:0000256" key="6">
    <source>
        <dbReference type="ARBA" id="ARBA00029801"/>
    </source>
</evidence>
<feature type="compositionally biased region" description="Basic and acidic residues" evidence="11">
    <location>
        <begin position="296"/>
        <end position="321"/>
    </location>
</feature>
<organism evidence="13 14">
    <name type="scientific">Pygocentrus nattereri</name>
    <name type="common">Red-bellied piranha</name>
    <dbReference type="NCBI Taxonomy" id="42514"/>
    <lineage>
        <taxon>Eukaryota</taxon>
        <taxon>Metazoa</taxon>
        <taxon>Chordata</taxon>
        <taxon>Craniata</taxon>
        <taxon>Vertebrata</taxon>
        <taxon>Euteleostomi</taxon>
        <taxon>Actinopterygii</taxon>
        <taxon>Neopterygii</taxon>
        <taxon>Teleostei</taxon>
        <taxon>Ostariophysi</taxon>
        <taxon>Characiformes</taxon>
        <taxon>Characoidei</taxon>
        <taxon>Pygocentrus</taxon>
    </lineage>
</organism>
<feature type="compositionally biased region" description="Acidic residues" evidence="11">
    <location>
        <begin position="282"/>
        <end position="295"/>
    </location>
</feature>
<evidence type="ECO:0000256" key="11">
    <source>
        <dbReference type="SAM" id="MobiDB-lite"/>
    </source>
</evidence>
<protein>
    <recommendedName>
        <fullName evidence="2">tRNA methyltransferase 10 homolog A</fullName>
        <ecNumber evidence="1">2.1.1.221</ecNumber>
    </recommendedName>
    <alternativeName>
        <fullName evidence="6">RNA (guanine-9-)-methyltransferase domain-containing protein 2</fullName>
    </alternativeName>
    <alternativeName>
        <fullName evidence="7">tRNA (guanine(9)-N(1))-methyltransferase TRMT10A</fullName>
    </alternativeName>
</protein>
<feature type="compositionally biased region" description="Polar residues" evidence="11">
    <location>
        <begin position="322"/>
        <end position="332"/>
    </location>
</feature>
<evidence type="ECO:0000259" key="12">
    <source>
        <dbReference type="PROSITE" id="PS51675"/>
    </source>
</evidence>
<proteinExistence type="predicted"/>
<dbReference type="PANTHER" id="PTHR13563:SF13">
    <property type="entry name" value="TRNA METHYLTRANSFERASE 10 HOMOLOG A"/>
    <property type="match status" value="1"/>
</dbReference>
<keyword evidence="5" id="KW-0949">S-adenosyl-L-methionine</keyword>
<dbReference type="GO" id="GO:0000049">
    <property type="term" value="F:tRNA binding"/>
    <property type="evidence" value="ECO:0007669"/>
    <property type="project" value="TreeGrafter"/>
</dbReference>
<comment type="function">
    <text evidence="8">S-adenosyl-L-methionine-dependent guanine N(1)-methyltransferase that catalyzes the formation of N(1)-methylguanine at position 9 (m1G9) in tRNAs. Probably not able to catalyze formation of N(1)-methyladenine at position 9 (m1A9) in tRNAs.</text>
</comment>
<evidence type="ECO:0000313" key="13">
    <source>
        <dbReference type="Ensembl" id="ENSPNAP00000031151.2"/>
    </source>
</evidence>
<dbReference type="GO" id="GO:0002939">
    <property type="term" value="P:tRNA N1-guanine methylation"/>
    <property type="evidence" value="ECO:0007669"/>
    <property type="project" value="TreeGrafter"/>
</dbReference>
<evidence type="ECO:0000256" key="10">
    <source>
        <dbReference type="PIRSR" id="PIRSR016323-1"/>
    </source>
</evidence>
<feature type="compositionally biased region" description="Basic residues" evidence="11">
    <location>
        <begin position="58"/>
        <end position="68"/>
    </location>
</feature>
<evidence type="ECO:0000256" key="5">
    <source>
        <dbReference type="ARBA" id="ARBA00022691"/>
    </source>
</evidence>
<reference evidence="13" key="2">
    <citation type="submission" date="2025-08" db="UniProtKB">
        <authorList>
            <consortium name="Ensembl"/>
        </authorList>
    </citation>
    <scope>IDENTIFICATION</scope>
</reference>
<evidence type="ECO:0000256" key="8">
    <source>
        <dbReference type="ARBA" id="ARBA00045240"/>
    </source>
</evidence>
<sequence>SSMASDAVSVPATQEDNKDPQANGTKQEVQSGETETLSKRQRKKLLKQQQWEEQRDLRKQKRKERKQQRKLDRQTQVEDGTEYTSRKRLRREAEPSPLRLVIDCSFDNLMVLKDVKKLHKQIQRCYAENRRAAHPVQFYITSHGGQLKQNMDEINKGWVNWKDVHIKPEHFHEVLSKEDLVYLTSDSPNVLQELDENKAYVIGGLVDHNHHKGITFERAKELGIAHVQLPLGSFVKMNSRKVLAVNHVFEILLAYLDKRDWKEAFFTVLPQRKGAVPVGQEDMQEEGNNEEEEYSDRDSGTCEPVTEKSEDTKDHSNDPQKDASQLNQSDSCGVNVEQKECTS</sequence>
<evidence type="ECO:0000256" key="4">
    <source>
        <dbReference type="ARBA" id="ARBA00022679"/>
    </source>
</evidence>
<evidence type="ECO:0000256" key="3">
    <source>
        <dbReference type="ARBA" id="ARBA00022603"/>
    </source>
</evidence>
<dbReference type="CDD" id="cd18101">
    <property type="entry name" value="Trm10euk_A"/>
    <property type="match status" value="1"/>
</dbReference>
<dbReference type="InterPro" id="IPR038459">
    <property type="entry name" value="MT_TRM10-typ_sf"/>
</dbReference>
<dbReference type="Gene3D" id="3.40.1280.30">
    <property type="match status" value="1"/>
</dbReference>
<dbReference type="PROSITE" id="PS51675">
    <property type="entry name" value="SAM_MT_TRM10"/>
    <property type="match status" value="1"/>
</dbReference>
<comment type="catalytic activity">
    <reaction evidence="9">
        <text>guanosine(9) in tRNA + S-adenosyl-L-methionine = N(1)-methylguanosine(9) in tRNA + S-adenosyl-L-homocysteine + H(+)</text>
        <dbReference type="Rhea" id="RHEA:43156"/>
        <dbReference type="Rhea" id="RHEA-COMP:10367"/>
        <dbReference type="Rhea" id="RHEA-COMP:10368"/>
        <dbReference type="ChEBI" id="CHEBI:15378"/>
        <dbReference type="ChEBI" id="CHEBI:57856"/>
        <dbReference type="ChEBI" id="CHEBI:59789"/>
        <dbReference type="ChEBI" id="CHEBI:73542"/>
        <dbReference type="ChEBI" id="CHEBI:74269"/>
        <dbReference type="EC" id="2.1.1.221"/>
    </reaction>
</comment>
<dbReference type="InterPro" id="IPR007356">
    <property type="entry name" value="tRNA_m1G_MeTrfase_euk"/>
</dbReference>
<dbReference type="OMA" id="FKKNDGW"/>
<dbReference type="GO" id="GO:0005654">
    <property type="term" value="C:nucleoplasm"/>
    <property type="evidence" value="ECO:0007669"/>
    <property type="project" value="TreeGrafter"/>
</dbReference>
<keyword evidence="4" id="KW-0808">Transferase</keyword>
<feature type="active site" description="Proton acceptor" evidence="10">
    <location>
        <position position="207"/>
    </location>
</feature>
<accession>A0A3B4E772</accession>
<dbReference type="Ensembl" id="ENSPNAT00000036564.2">
    <property type="protein sequence ID" value="ENSPNAP00000031151.2"/>
    <property type="gene ID" value="ENSPNAG00000018333.2"/>
</dbReference>
<dbReference type="PANTHER" id="PTHR13563">
    <property type="entry name" value="TRNA (GUANINE-9-) METHYLTRANSFERASE"/>
    <property type="match status" value="1"/>
</dbReference>
<dbReference type="GO" id="GO:0052905">
    <property type="term" value="F:tRNA (guanosine(9)-N1)-methyltransferase activity"/>
    <property type="evidence" value="ECO:0007669"/>
    <property type="project" value="UniProtKB-EC"/>
</dbReference>
<dbReference type="STRING" id="42514.ENSPNAP00000031151"/>
<dbReference type="AlphaFoldDB" id="A0A3B4E772"/>
<dbReference type="GeneTree" id="ENSGT00530000063169"/>
<keyword evidence="3" id="KW-0489">Methyltransferase</keyword>
<reference evidence="13 14" key="1">
    <citation type="submission" date="2020-10" db="EMBL/GenBank/DDBJ databases">
        <title>Pygocentrus nattereri (red-bellied piranha) genome, fPygNat1, primary haplotype.</title>
        <authorList>
            <person name="Myers G."/>
            <person name="Meyer A."/>
            <person name="Karagic N."/>
            <person name="Pippel M."/>
            <person name="Winkler S."/>
            <person name="Tracey A."/>
            <person name="Wood J."/>
            <person name="Formenti G."/>
            <person name="Howe K."/>
            <person name="Fedrigo O."/>
            <person name="Jarvis E.D."/>
        </authorList>
    </citation>
    <scope>NUCLEOTIDE SEQUENCE [LARGE SCALE GENOMIC DNA]</scope>
</reference>
<evidence type="ECO:0000313" key="14">
    <source>
        <dbReference type="Proteomes" id="UP001501920"/>
    </source>
</evidence>
<evidence type="ECO:0000256" key="7">
    <source>
        <dbReference type="ARBA" id="ARBA00032540"/>
    </source>
</evidence>
<gene>
    <name evidence="13" type="primary">TRMT10A</name>
</gene>
<name>A0A3B4E772_PYGNA</name>
<dbReference type="OrthoDB" id="278300at2759"/>
<feature type="region of interest" description="Disordered" evidence="11">
    <location>
        <begin position="277"/>
        <end position="343"/>
    </location>
</feature>
<evidence type="ECO:0000256" key="2">
    <source>
        <dbReference type="ARBA" id="ARBA00014673"/>
    </source>
</evidence>
<dbReference type="GO" id="GO:0005829">
    <property type="term" value="C:cytosol"/>
    <property type="evidence" value="ECO:0007669"/>
    <property type="project" value="TreeGrafter"/>
</dbReference>
<feature type="domain" description="SAM-dependent MTase TRM10-type" evidence="12">
    <location>
        <begin position="85"/>
        <end position="276"/>
    </location>
</feature>